<evidence type="ECO:0000313" key="3">
    <source>
        <dbReference type="EMBL" id="KAI1511219.1"/>
    </source>
</evidence>
<protein>
    <submittedName>
        <fullName evidence="2">Uncharacterized protein</fullName>
    </submittedName>
</protein>
<dbReference type="EMBL" id="NRDI02000014">
    <property type="protein sequence ID" value="KAI1511219.1"/>
    <property type="molecule type" value="Genomic_DNA"/>
</dbReference>
<accession>A0A2W1H8Z1</accession>
<dbReference type="AlphaFoldDB" id="A0A2W1H8Z1"/>
<dbReference type="Proteomes" id="UP000249757">
    <property type="component" value="Unassembled WGS sequence"/>
</dbReference>
<comment type="caution">
    <text evidence="2">The sequence shown here is derived from an EMBL/GenBank/DDBJ whole genome shotgun (WGS) entry which is preliminary data.</text>
</comment>
<sequence length="291" mass="32445">MLSNYWLSLLAILCFTSFTSTYAELAEWALYKDDGSHPSLPFDEKALIAVLDPAHSKRSPPVSLAESTTDPNPNFATLNRRYIGPNPNGQCPKPLYSDKEDDRRCDRRFAGPVTDQSKLYAAKSTTCASTITRRLNCQLCYGFRVDNPSEIKTTDVRCGATEVCTQESDAYNKWGNLEPESICVSGNSIIQVVAARGTAVREFCSKKFTFPKARGSVAGFHAYVYDQVTGLRVTAKWMYLKISGGYIASARNAADWETNANLGEFQFAEMCFYPFSTAEPLEMDWTVTIRN</sequence>
<reference evidence="2" key="1">
    <citation type="journal article" date="2018" name="BMC Genomics">
        <title>Comparative genomics of the wheat fungal pathogen Pyrenophora tritici-repentis reveals chromosomal variations and genome plasticity.</title>
        <authorList>
            <person name="Moolhuijzen P."/>
            <person name="See P.T."/>
            <person name="Hane J.K."/>
            <person name="Shi G."/>
            <person name="Liu Z."/>
            <person name="Oliver R.P."/>
            <person name="Moffat C.S."/>
        </authorList>
    </citation>
    <scope>NUCLEOTIDE SEQUENCE [LARGE SCALE GENOMIC DNA]</scope>
    <source>
        <strain evidence="2">M4</strain>
    </source>
</reference>
<reference evidence="3" key="2">
    <citation type="submission" date="2021-05" db="EMBL/GenBank/DDBJ databases">
        <authorList>
            <person name="Moolhuijzen P.M."/>
            <person name="Moffat C.S."/>
        </authorList>
    </citation>
    <scope>NUCLEOTIDE SEQUENCE</scope>
    <source>
        <strain evidence="3">86-124</strain>
    </source>
</reference>
<evidence type="ECO:0000313" key="2">
    <source>
        <dbReference type="EMBL" id="KAF7564685.1"/>
    </source>
</evidence>
<evidence type="ECO:0000256" key="1">
    <source>
        <dbReference type="SAM" id="SignalP"/>
    </source>
</evidence>
<dbReference type="Proteomes" id="UP000245464">
    <property type="component" value="Chromosome 10"/>
</dbReference>
<reference evidence="5" key="4">
    <citation type="journal article" date="2022" name="Microb. Genom.">
        <title>A global pangenome for the wheat fungal pathogen Pyrenophora tritici-repentis and prediction of effector protein structural homology.</title>
        <authorList>
            <person name="Moolhuijzen P.M."/>
            <person name="See P.T."/>
            <person name="Shi G."/>
            <person name="Powell H.R."/>
            <person name="Cockram J."/>
            <person name="Jorgensen L.N."/>
            <person name="Benslimane H."/>
            <person name="Strelkov S.E."/>
            <person name="Turner J."/>
            <person name="Liu Z."/>
            <person name="Moffat C.S."/>
        </authorList>
    </citation>
    <scope>NUCLEOTIDE SEQUENCE [LARGE SCALE GENOMIC DNA]</scope>
</reference>
<dbReference type="OrthoDB" id="5475247at2759"/>
<feature type="signal peptide" evidence="1">
    <location>
        <begin position="1"/>
        <end position="23"/>
    </location>
</feature>
<dbReference type="EMBL" id="NQIK02000010">
    <property type="protein sequence ID" value="KAF7564685.1"/>
    <property type="molecule type" value="Genomic_DNA"/>
</dbReference>
<organism evidence="2 4">
    <name type="scientific">Pyrenophora tritici-repentis</name>
    <dbReference type="NCBI Taxonomy" id="45151"/>
    <lineage>
        <taxon>Eukaryota</taxon>
        <taxon>Fungi</taxon>
        <taxon>Dikarya</taxon>
        <taxon>Ascomycota</taxon>
        <taxon>Pezizomycotina</taxon>
        <taxon>Dothideomycetes</taxon>
        <taxon>Pleosporomycetidae</taxon>
        <taxon>Pleosporales</taxon>
        <taxon>Pleosporineae</taxon>
        <taxon>Pleosporaceae</taxon>
        <taxon>Pyrenophora</taxon>
    </lineage>
</organism>
<proteinExistence type="predicted"/>
<evidence type="ECO:0000313" key="5">
    <source>
        <dbReference type="Proteomes" id="UP000249757"/>
    </source>
</evidence>
<feature type="chain" id="PRO_5042701302" evidence="1">
    <location>
        <begin position="24"/>
        <end position="291"/>
    </location>
</feature>
<name>A0A2W1H8Z1_9PLEO</name>
<reference evidence="3" key="3">
    <citation type="journal article" date="2022" name="bioRxiv">
        <title>A global pangenome for the wheat fungal pathogen Pyrenophora tritici-repentis and prediction of effector protein structural homology.</title>
        <authorList>
            <person name="Moolhuijzen P."/>
            <person name="See P.T."/>
            <person name="Shi G."/>
            <person name="Powell H.R."/>
            <person name="Cockram J."/>
            <person name="Jorgensen L.N."/>
            <person name="Benslimane H."/>
            <person name="Strelkov S.E."/>
            <person name="Turner J."/>
            <person name="Liu Z."/>
            <person name="Moffat C.S."/>
        </authorList>
    </citation>
    <scope>NUCLEOTIDE SEQUENCE</scope>
    <source>
        <strain evidence="3">86-124</strain>
    </source>
</reference>
<keyword evidence="5" id="KW-1185">Reference proteome</keyword>
<gene>
    <name evidence="3" type="ORF">Ptr86124_009623</name>
    <name evidence="2" type="ORF">PtrM4_041190</name>
</gene>
<evidence type="ECO:0000313" key="4">
    <source>
        <dbReference type="Proteomes" id="UP000245464"/>
    </source>
</evidence>
<keyword evidence="1" id="KW-0732">Signal</keyword>